<gene>
    <name evidence="2" type="ORF">EJC50_23945</name>
</gene>
<dbReference type="SUPFAM" id="SSF53335">
    <property type="entry name" value="S-adenosyl-L-methionine-dependent methyltransferases"/>
    <property type="match status" value="1"/>
</dbReference>
<dbReference type="KEGG" id="palb:EJC50_23945"/>
<dbReference type="InterPro" id="IPR029063">
    <property type="entry name" value="SAM-dependent_MTases_sf"/>
</dbReference>
<dbReference type="Gene3D" id="3.40.50.150">
    <property type="entry name" value="Vaccinia Virus protein VP39"/>
    <property type="match status" value="1"/>
</dbReference>
<dbReference type="NCBIfam" id="NF037959">
    <property type="entry name" value="MFS_SpdSyn"/>
    <property type="match status" value="1"/>
</dbReference>
<dbReference type="Pfam" id="PF01564">
    <property type="entry name" value="Spermine_synth"/>
    <property type="match status" value="1"/>
</dbReference>
<evidence type="ECO:0000313" key="2">
    <source>
        <dbReference type="EMBL" id="AZN42396.1"/>
    </source>
</evidence>
<dbReference type="PANTHER" id="PTHR43317:SF1">
    <property type="entry name" value="THERMOSPERMINE SYNTHASE ACAULIS5"/>
    <property type="match status" value="1"/>
</dbReference>
<sequence>MRILFHERTSEHEITVYDAPQLAGERGSFRVLQFAENAMQGAMDLDNPERIVFEYPKAMIHLMQCNNPSYANVYLIGHGIGTIARSCPGIRFTTAELDSNIVRLSKELFGCRDDDVRIGDGRAILEEQAAHAFDYVLLDAFTAKGTPKHLTSRSFFELTAAKLMEGGAVILNMMGKGGQDTVTAAVHSTLQTVFAYTRVFSLPSSSMSELRNIIIIGSERPIRFQESKMVGFVPIVLDQGYIIEDH</sequence>
<dbReference type="GO" id="GO:0006596">
    <property type="term" value="P:polyamine biosynthetic process"/>
    <property type="evidence" value="ECO:0007669"/>
    <property type="project" value="UniProtKB-KW"/>
</dbReference>
<evidence type="ECO:0000256" key="1">
    <source>
        <dbReference type="ARBA" id="ARBA00023115"/>
    </source>
</evidence>
<dbReference type="EMBL" id="CP034437">
    <property type="protein sequence ID" value="AZN42396.1"/>
    <property type="molecule type" value="Genomic_DNA"/>
</dbReference>
<proteinExistence type="predicted"/>
<keyword evidence="3" id="KW-1185">Reference proteome</keyword>
<reference evidence="3" key="1">
    <citation type="submission" date="2018-12" db="EMBL/GenBank/DDBJ databases">
        <title>Genome sequence of Peanibacillus sp.</title>
        <authorList>
            <person name="Subramani G."/>
            <person name="Srinivasan S."/>
            <person name="Kim M.K."/>
        </authorList>
    </citation>
    <scope>NUCLEOTIDE SEQUENCE [LARGE SCALE GENOMIC DNA]</scope>
    <source>
        <strain evidence="3">18JY67-1</strain>
    </source>
</reference>
<organism evidence="2 3">
    <name type="scientific">Paenibacillus albus</name>
    <dbReference type="NCBI Taxonomy" id="2495582"/>
    <lineage>
        <taxon>Bacteria</taxon>
        <taxon>Bacillati</taxon>
        <taxon>Bacillota</taxon>
        <taxon>Bacilli</taxon>
        <taxon>Bacillales</taxon>
        <taxon>Paenibacillaceae</taxon>
        <taxon>Paenibacillus</taxon>
    </lineage>
</organism>
<accession>A0A3Q8X7K9</accession>
<evidence type="ECO:0000313" key="3">
    <source>
        <dbReference type="Proteomes" id="UP000272528"/>
    </source>
</evidence>
<dbReference type="Proteomes" id="UP000272528">
    <property type="component" value="Chromosome"/>
</dbReference>
<name>A0A3Q8X7K9_9BACL</name>
<dbReference type="AlphaFoldDB" id="A0A3Q8X7K9"/>
<keyword evidence="1" id="KW-0620">Polyamine biosynthesis</keyword>
<dbReference type="RefSeq" id="WP_126018084.1">
    <property type="nucleotide sequence ID" value="NZ_CP034437.1"/>
</dbReference>
<dbReference type="PANTHER" id="PTHR43317">
    <property type="entry name" value="THERMOSPERMINE SYNTHASE ACAULIS5"/>
    <property type="match status" value="1"/>
</dbReference>
<dbReference type="OrthoDB" id="9761985at2"/>
<protein>
    <submittedName>
        <fullName evidence="2">Spermidine synthase</fullName>
    </submittedName>
</protein>